<accession>A0AA36DB74</accession>
<evidence type="ECO:0000313" key="2">
    <source>
        <dbReference type="EMBL" id="CAJ0583065.1"/>
    </source>
</evidence>
<evidence type="ECO:0000313" key="3">
    <source>
        <dbReference type="Proteomes" id="UP001177023"/>
    </source>
</evidence>
<gene>
    <name evidence="2" type="ORF">MSPICULIGERA_LOCUS21179</name>
</gene>
<keyword evidence="1" id="KW-0472">Membrane</keyword>
<evidence type="ECO:0000256" key="1">
    <source>
        <dbReference type="SAM" id="Phobius"/>
    </source>
</evidence>
<protein>
    <submittedName>
        <fullName evidence="2">Uncharacterized protein</fullName>
    </submittedName>
</protein>
<name>A0AA36DB74_9BILA</name>
<sequence length="185" mass="20652">MTLLKPLPSSPIFYYFCGKCHVATVTKVISLLYLLVYGGLIALLLCVGNATSVMFAAMFFASVAYSTIYGAFKGSKLCLIPFLFLQAILIFYVFLLLVMCSYAAFNHESYLYLQLKPQAIPFGLQPVTVFICLSVLFVILLVPLGISAHIVYLDYVFISELDEVLDMVKELNENMSKDDPSPPHF</sequence>
<proteinExistence type="predicted"/>
<comment type="caution">
    <text evidence="2">The sequence shown here is derived from an EMBL/GenBank/DDBJ whole genome shotgun (WGS) entry which is preliminary data.</text>
</comment>
<feature type="transmembrane region" description="Helical" evidence="1">
    <location>
        <begin position="124"/>
        <end position="146"/>
    </location>
</feature>
<feature type="transmembrane region" description="Helical" evidence="1">
    <location>
        <begin position="12"/>
        <end position="35"/>
    </location>
</feature>
<dbReference type="EMBL" id="CATQJA010002665">
    <property type="protein sequence ID" value="CAJ0583065.1"/>
    <property type="molecule type" value="Genomic_DNA"/>
</dbReference>
<keyword evidence="1" id="KW-1133">Transmembrane helix</keyword>
<dbReference type="Proteomes" id="UP001177023">
    <property type="component" value="Unassembled WGS sequence"/>
</dbReference>
<keyword evidence="1" id="KW-0812">Transmembrane</keyword>
<feature type="transmembrane region" description="Helical" evidence="1">
    <location>
        <begin position="77"/>
        <end position="104"/>
    </location>
</feature>
<organism evidence="2 3">
    <name type="scientific">Mesorhabditis spiculigera</name>
    <dbReference type="NCBI Taxonomy" id="96644"/>
    <lineage>
        <taxon>Eukaryota</taxon>
        <taxon>Metazoa</taxon>
        <taxon>Ecdysozoa</taxon>
        <taxon>Nematoda</taxon>
        <taxon>Chromadorea</taxon>
        <taxon>Rhabditida</taxon>
        <taxon>Rhabditina</taxon>
        <taxon>Rhabditomorpha</taxon>
        <taxon>Rhabditoidea</taxon>
        <taxon>Rhabditidae</taxon>
        <taxon>Mesorhabditinae</taxon>
        <taxon>Mesorhabditis</taxon>
    </lineage>
</organism>
<feature type="transmembrane region" description="Helical" evidence="1">
    <location>
        <begin position="41"/>
        <end position="65"/>
    </location>
</feature>
<reference evidence="2" key="1">
    <citation type="submission" date="2023-06" db="EMBL/GenBank/DDBJ databases">
        <authorList>
            <person name="Delattre M."/>
        </authorList>
    </citation>
    <scope>NUCLEOTIDE SEQUENCE</scope>
    <source>
        <strain evidence="2">AF72</strain>
    </source>
</reference>
<dbReference type="AlphaFoldDB" id="A0AA36DB74"/>
<keyword evidence="3" id="KW-1185">Reference proteome</keyword>
<feature type="non-terminal residue" evidence="2">
    <location>
        <position position="185"/>
    </location>
</feature>